<evidence type="ECO:0000313" key="6">
    <source>
        <dbReference type="Proteomes" id="UP000266483"/>
    </source>
</evidence>
<dbReference type="InterPro" id="IPR044084">
    <property type="entry name" value="AvModA-like_subst-bd"/>
</dbReference>
<evidence type="ECO:0000256" key="1">
    <source>
        <dbReference type="ARBA" id="ARBA00009175"/>
    </source>
</evidence>
<accession>A0ABX9MY16</accession>
<dbReference type="CDD" id="cd13539">
    <property type="entry name" value="PBP2_AvModA"/>
    <property type="match status" value="1"/>
</dbReference>
<dbReference type="Proteomes" id="UP000266483">
    <property type="component" value="Unassembled WGS sequence"/>
</dbReference>
<feature type="signal peptide" evidence="4">
    <location>
        <begin position="1"/>
        <end position="25"/>
    </location>
</feature>
<dbReference type="RefSeq" id="WP_119440688.1">
    <property type="nucleotide sequence ID" value="NZ_CP170494.1"/>
</dbReference>
<proteinExistence type="inferred from homology"/>
<dbReference type="Gene3D" id="3.40.190.10">
    <property type="entry name" value="Periplasmic binding protein-like II"/>
    <property type="match status" value="2"/>
</dbReference>
<dbReference type="SUPFAM" id="SSF53850">
    <property type="entry name" value="Periplasmic binding protein-like II"/>
    <property type="match status" value="1"/>
</dbReference>
<comment type="similarity">
    <text evidence="1">Belongs to the bacterial solute-binding protein ModA family.</text>
</comment>
<protein>
    <submittedName>
        <fullName evidence="5">Molybdate ABC transporter substrate-binding protein</fullName>
    </submittedName>
</protein>
<keyword evidence="3 4" id="KW-0732">Signal</keyword>
<evidence type="ECO:0000256" key="3">
    <source>
        <dbReference type="ARBA" id="ARBA00022729"/>
    </source>
</evidence>
<evidence type="ECO:0000256" key="4">
    <source>
        <dbReference type="SAM" id="SignalP"/>
    </source>
</evidence>
<dbReference type="Pfam" id="PF13531">
    <property type="entry name" value="SBP_bac_11"/>
    <property type="match status" value="1"/>
</dbReference>
<dbReference type="InterPro" id="IPR050682">
    <property type="entry name" value="ModA/WtpA"/>
</dbReference>
<organism evidence="5 6">
    <name type="scientific">Neopusillimonas maritima</name>
    <dbReference type="NCBI Taxonomy" id="2026239"/>
    <lineage>
        <taxon>Bacteria</taxon>
        <taxon>Pseudomonadati</taxon>
        <taxon>Pseudomonadota</taxon>
        <taxon>Betaproteobacteria</taxon>
        <taxon>Burkholderiales</taxon>
        <taxon>Alcaligenaceae</taxon>
        <taxon>Neopusillimonas</taxon>
    </lineage>
</organism>
<gene>
    <name evidence="5" type="primary">modA</name>
    <name evidence="5" type="ORF">CJO09_00905</name>
</gene>
<sequence>MCVRLKIIRASLVLASLLVNGIAHAATANIAVAANFAAPVKEIAQAFESESGHHLTISAGSTGKLFSQIQNGAPFDVFLAADTKTPGKAEEAGLSVPETRFTYAIGKLVLWSPDPGLVEDEASVLETDRFERIAMANPKVAPYGLATEQVIKKLDLVDTLSEKWVFGQSIGQTYQFIASGNAPLGFVALSQVFNRGKIQSGSAWIVPENMYTPLAQDVQLLKHGQNNAAATAFIAFLKSPTALAIIESFGYGLPER</sequence>
<keyword evidence="2" id="KW-0479">Metal-binding</keyword>
<comment type="caution">
    <text evidence="5">The sequence shown here is derived from an EMBL/GenBank/DDBJ whole genome shotgun (WGS) entry which is preliminary data.</text>
</comment>
<dbReference type="InterPro" id="IPR005950">
    <property type="entry name" value="ModA"/>
</dbReference>
<dbReference type="PANTHER" id="PTHR30632:SF14">
    <property type="entry name" value="TUNGSTATE_MOLYBDATE_CHROMATE-BINDING PROTEIN MODA"/>
    <property type="match status" value="1"/>
</dbReference>
<name>A0ABX9MY16_9BURK</name>
<dbReference type="EMBL" id="NQOU01000001">
    <property type="protein sequence ID" value="RII83833.1"/>
    <property type="molecule type" value="Genomic_DNA"/>
</dbReference>
<evidence type="ECO:0000256" key="2">
    <source>
        <dbReference type="ARBA" id="ARBA00022723"/>
    </source>
</evidence>
<dbReference type="PIRSF" id="PIRSF004846">
    <property type="entry name" value="ModA"/>
    <property type="match status" value="1"/>
</dbReference>
<keyword evidence="6" id="KW-1185">Reference proteome</keyword>
<dbReference type="PANTHER" id="PTHR30632">
    <property type="entry name" value="MOLYBDATE-BINDING PERIPLASMIC PROTEIN"/>
    <property type="match status" value="1"/>
</dbReference>
<reference evidence="5 6" key="1">
    <citation type="submission" date="2017-08" db="EMBL/GenBank/DDBJ databases">
        <title>Pusillimonas indicus sp. nov., a member of the family Alcaligenaceae isolated from surface seawater.</title>
        <authorList>
            <person name="Li J."/>
        </authorList>
    </citation>
    <scope>NUCLEOTIDE SEQUENCE [LARGE SCALE GENOMIC DNA]</scope>
    <source>
        <strain evidence="5 6">17-4A</strain>
    </source>
</reference>
<dbReference type="NCBIfam" id="TIGR01256">
    <property type="entry name" value="modA"/>
    <property type="match status" value="1"/>
</dbReference>
<feature type="chain" id="PRO_5046563534" evidence="4">
    <location>
        <begin position="26"/>
        <end position="256"/>
    </location>
</feature>
<evidence type="ECO:0000313" key="5">
    <source>
        <dbReference type="EMBL" id="RII83833.1"/>
    </source>
</evidence>